<dbReference type="PATRIC" id="fig|762836.4.peg.3344"/>
<evidence type="ECO:0000259" key="2">
    <source>
        <dbReference type="SMART" id="SM00382"/>
    </source>
</evidence>
<dbReference type="RefSeq" id="WP_070249448.1">
    <property type="nucleotide sequence ID" value="NZ_LROM01000093.1"/>
</dbReference>
<organism evidence="3 4">
    <name type="scientific">Duganella phyllosphaerae</name>
    <dbReference type="NCBI Taxonomy" id="762836"/>
    <lineage>
        <taxon>Bacteria</taxon>
        <taxon>Pseudomonadati</taxon>
        <taxon>Pseudomonadota</taxon>
        <taxon>Betaproteobacteria</taxon>
        <taxon>Burkholderiales</taxon>
        <taxon>Oxalobacteraceae</taxon>
        <taxon>Telluria group</taxon>
        <taxon>Duganella</taxon>
    </lineage>
</organism>
<proteinExistence type="predicted"/>
<evidence type="ECO:0000313" key="4">
    <source>
        <dbReference type="Proteomes" id="UP000175989"/>
    </source>
</evidence>
<dbReference type="EMBL" id="LROM01000093">
    <property type="protein sequence ID" value="OEZ97978.1"/>
    <property type="molecule type" value="Genomic_DNA"/>
</dbReference>
<reference evidence="4" key="1">
    <citation type="journal article" date="2016" name="Front. Microbiol.">
        <title>Molecular Keys to the Janthinobacterium and Duganella spp. Interaction with the Plant Pathogen Fusarium graminearum.</title>
        <authorList>
            <person name="Haack F.S."/>
            <person name="Poehlein A."/>
            <person name="Kroger C."/>
            <person name="Voigt C.A."/>
            <person name="Piepenbring M."/>
            <person name="Bode H.B."/>
            <person name="Daniel R."/>
            <person name="Schafer W."/>
            <person name="Streit W.R."/>
        </authorList>
    </citation>
    <scope>NUCLEOTIDE SEQUENCE [LARGE SCALE GENOMIC DNA]</scope>
    <source>
        <strain evidence="4">T54</strain>
    </source>
</reference>
<dbReference type="InterPro" id="IPR014862">
    <property type="entry name" value="TrwC"/>
</dbReference>
<dbReference type="SUPFAM" id="SSF55464">
    <property type="entry name" value="Origin of replication-binding domain, RBD-like"/>
    <property type="match status" value="1"/>
</dbReference>
<dbReference type="InterPro" id="IPR027417">
    <property type="entry name" value="P-loop_NTPase"/>
</dbReference>
<dbReference type="Pfam" id="PF08751">
    <property type="entry name" value="TrwC"/>
    <property type="match status" value="1"/>
</dbReference>
<dbReference type="Gene3D" id="2.30.30.940">
    <property type="match status" value="1"/>
</dbReference>
<keyword evidence="4" id="KW-1185">Reference proteome</keyword>
<accession>A0A1E7WH80</accession>
<feature type="region of interest" description="Disordered" evidence="1">
    <location>
        <begin position="911"/>
        <end position="947"/>
    </location>
</feature>
<dbReference type="NCBIfam" id="NF041492">
    <property type="entry name" value="MobF"/>
    <property type="match status" value="1"/>
</dbReference>
<protein>
    <submittedName>
        <fullName evidence="3">Multifunctional conjugation protein TraI</fullName>
    </submittedName>
</protein>
<gene>
    <name evidence="3" type="primary">traI</name>
    <name evidence="3" type="ORF">DUPY_32490</name>
</gene>
<evidence type="ECO:0000256" key="1">
    <source>
        <dbReference type="SAM" id="MobiDB-lite"/>
    </source>
</evidence>
<dbReference type="SMART" id="SM00382">
    <property type="entry name" value="AAA"/>
    <property type="match status" value="1"/>
</dbReference>
<evidence type="ECO:0000313" key="3">
    <source>
        <dbReference type="EMBL" id="OEZ97978.1"/>
    </source>
</evidence>
<sequence length="972" mass="104153">MLSITKINSTANQSKKGQASQGYLHYLGGPNASTRQRGDFDDYARGGGSDGPAPFWACGGASLLGLAGAAEAKQVERLAQGFHPLTGEPLVKGAGSGHVMGLDMTFSAPKDFSAIFAGADSATRDALVDCLHQSARVALGYAETAVVTRHGRDGGIRRIAEAAIAACYTHFASRALDPQLHVHAFMFNVGKRSGSKEWSALELRPQFERKMATGILFRAELAHRLRRMGFGILPDGPYFTLEGIDEAQRESLSTRSKQIADYLRDAGGGAGASPAEREIAALNTRSAKSEPSLPELIGRFEEKAASIGITPASVAAMRAPRPEQAEPFAIDHAELLVELTESQSCSTPQEALAKICEKAMGHWSAAECLAELDRFMLHEHVIQLGHTGLLTPVFTSRATRDMEADISAKVGAGKASMCHRLSAQAIGERFDDLETQLRAKLGVDVSLAQQRAAALHVACETGVHAFVEGWAGTGKTTMLQALGSAYKQSGFEVLGCCQSAAAAQNLGRETGIQSRTIASLLLSLQKGRMKLSANSILFLDEAGMVGSREFAALQHAVLDAGAKLVAVGDPKQLQPIDAGGIFAALMREHGKAEISNIQRQRTDFEPLLAWLDARATRSDGGLSVGQAQALRATPEDARLAAIEAICSTDAKLSHAFSRWRDRYDFQWMREAVELFATGEAKSALALLDARGRLKLMSGQEEAYAELISAWSADRTPLRDKAIVAGTRAEVAELNQRARQELIAANHIDASREIEVEIVHRDETTDIRRFAPGDRIVFTKNDRPLGVANGLTGAIRDIDMSRIGGPLIAVELDAPNERGDLIVHIPASFGRFDLGFALTTHRAQGRTLSSAHALVNPSMGDREWSYVAASRSRFATTLYVNTALLDMVDHESHAPSDAEPKSHDAIIDALASRMRRSRPKGTSLDYAGAPDASPIAPNKAGPPSPAGQAWAATKKFFVGLRSKALAKSQGLSR</sequence>
<dbReference type="AlphaFoldDB" id="A0A1E7WH80"/>
<feature type="domain" description="AAA+ ATPase" evidence="2">
    <location>
        <begin position="461"/>
        <end position="673"/>
    </location>
</feature>
<dbReference type="OrthoDB" id="1634048at2"/>
<dbReference type="Pfam" id="PF13604">
    <property type="entry name" value="AAA_30"/>
    <property type="match status" value="1"/>
</dbReference>
<dbReference type="InterPro" id="IPR003593">
    <property type="entry name" value="AAA+_ATPase"/>
</dbReference>
<name>A0A1E7WH80_9BURK</name>
<dbReference type="Proteomes" id="UP000175989">
    <property type="component" value="Unassembled WGS sequence"/>
</dbReference>
<comment type="caution">
    <text evidence="3">The sequence shown here is derived from an EMBL/GenBank/DDBJ whole genome shotgun (WGS) entry which is preliminary data.</text>
</comment>
<dbReference type="CDD" id="cd17933">
    <property type="entry name" value="DEXSc_RecD-like"/>
    <property type="match status" value="1"/>
</dbReference>
<dbReference type="SUPFAM" id="SSF52540">
    <property type="entry name" value="P-loop containing nucleoside triphosphate hydrolases"/>
    <property type="match status" value="2"/>
</dbReference>
<dbReference type="Gene3D" id="3.40.50.300">
    <property type="entry name" value="P-loop containing nucleotide triphosphate hydrolases"/>
    <property type="match status" value="2"/>
</dbReference>